<dbReference type="EMBL" id="MGJV01000026">
    <property type="protein sequence ID" value="OGN14420.1"/>
    <property type="molecule type" value="Genomic_DNA"/>
</dbReference>
<dbReference type="Gene3D" id="3.40.50.2300">
    <property type="match status" value="1"/>
</dbReference>
<gene>
    <name evidence="1" type="ORF">A3J47_03210</name>
</gene>
<organism evidence="1 2">
    <name type="scientific">Candidatus Yanofskybacteria bacterium RIFCSPHIGHO2_02_FULL_43_22</name>
    <dbReference type="NCBI Taxonomy" id="1802681"/>
    <lineage>
        <taxon>Bacteria</taxon>
        <taxon>Candidatus Yanofskyibacteriota</taxon>
    </lineage>
</organism>
<sequence>MNEIAERAKAKLLFICTANINRSRAAEDLFANSSRYEARSAGIIEHKVGGQVVRQELIDWADRVFVMDETNDRHLTRLRAGFDVQNKDVVVLDIPDVFDRRDPVLSSTLKDKLAVCGIEI</sequence>
<evidence type="ECO:0000313" key="1">
    <source>
        <dbReference type="EMBL" id="OGN14420.1"/>
    </source>
</evidence>
<evidence type="ECO:0000313" key="2">
    <source>
        <dbReference type="Proteomes" id="UP000176581"/>
    </source>
</evidence>
<accession>A0A1F8FNW6</accession>
<dbReference type="Proteomes" id="UP000176581">
    <property type="component" value="Unassembled WGS sequence"/>
</dbReference>
<proteinExistence type="predicted"/>
<reference evidence="1 2" key="1">
    <citation type="journal article" date="2016" name="Nat. Commun.">
        <title>Thousands of microbial genomes shed light on interconnected biogeochemical processes in an aquifer system.</title>
        <authorList>
            <person name="Anantharaman K."/>
            <person name="Brown C.T."/>
            <person name="Hug L.A."/>
            <person name="Sharon I."/>
            <person name="Castelle C.J."/>
            <person name="Probst A.J."/>
            <person name="Thomas B.C."/>
            <person name="Singh A."/>
            <person name="Wilkins M.J."/>
            <person name="Karaoz U."/>
            <person name="Brodie E.L."/>
            <person name="Williams K.H."/>
            <person name="Hubbard S.S."/>
            <person name="Banfield J.F."/>
        </authorList>
    </citation>
    <scope>NUCLEOTIDE SEQUENCE [LARGE SCALE GENOMIC DNA]</scope>
</reference>
<dbReference type="SUPFAM" id="SSF52788">
    <property type="entry name" value="Phosphotyrosine protein phosphatases I"/>
    <property type="match status" value="1"/>
</dbReference>
<dbReference type="InterPro" id="IPR036196">
    <property type="entry name" value="Ptyr_pPase_sf"/>
</dbReference>
<evidence type="ECO:0008006" key="3">
    <source>
        <dbReference type="Google" id="ProtNLM"/>
    </source>
</evidence>
<protein>
    <recommendedName>
        <fullName evidence="3">Phosphotyrosine protein phosphatase I domain-containing protein</fullName>
    </recommendedName>
</protein>
<dbReference type="AlphaFoldDB" id="A0A1F8FNW6"/>
<comment type="caution">
    <text evidence="1">The sequence shown here is derived from an EMBL/GenBank/DDBJ whole genome shotgun (WGS) entry which is preliminary data.</text>
</comment>
<name>A0A1F8FNW6_9BACT</name>